<dbReference type="GO" id="GO:0045943">
    <property type="term" value="P:positive regulation of transcription by RNA polymerase I"/>
    <property type="evidence" value="ECO:0007669"/>
    <property type="project" value="TreeGrafter"/>
</dbReference>
<dbReference type="Proteomes" id="UP000077521">
    <property type="component" value="Unassembled WGS sequence"/>
</dbReference>
<dbReference type="GO" id="GO:0070692">
    <property type="term" value="C:CTDK-1 complex"/>
    <property type="evidence" value="ECO:0007669"/>
    <property type="project" value="InterPro"/>
</dbReference>
<evidence type="ECO:0000313" key="3">
    <source>
        <dbReference type="EMBL" id="KAE8246851.1"/>
    </source>
</evidence>
<dbReference type="InterPro" id="IPR024638">
    <property type="entry name" value="Ctk3_N"/>
</dbReference>
<dbReference type="Pfam" id="PF12243">
    <property type="entry name" value="CTK3"/>
    <property type="match status" value="1"/>
</dbReference>
<dbReference type="InterPro" id="IPR006569">
    <property type="entry name" value="CID_dom"/>
</dbReference>
<organism evidence="3 4">
    <name type="scientific">Tilletia indica</name>
    <dbReference type="NCBI Taxonomy" id="43049"/>
    <lineage>
        <taxon>Eukaryota</taxon>
        <taxon>Fungi</taxon>
        <taxon>Dikarya</taxon>
        <taxon>Basidiomycota</taxon>
        <taxon>Ustilaginomycotina</taxon>
        <taxon>Exobasidiomycetes</taxon>
        <taxon>Tilletiales</taxon>
        <taxon>Tilletiaceae</taxon>
        <taxon>Tilletia</taxon>
    </lineage>
</organism>
<dbReference type="Gene3D" id="1.25.40.90">
    <property type="match status" value="1"/>
</dbReference>
<feature type="compositionally biased region" description="Low complexity" evidence="2">
    <location>
        <begin position="364"/>
        <end position="379"/>
    </location>
</feature>
<evidence type="ECO:0000256" key="1">
    <source>
        <dbReference type="SAM" id="Coils"/>
    </source>
</evidence>
<dbReference type="InterPro" id="IPR008942">
    <property type="entry name" value="ENTH_VHS"/>
</dbReference>
<evidence type="ECO:0000313" key="4">
    <source>
        <dbReference type="Proteomes" id="UP000077521"/>
    </source>
</evidence>
<dbReference type="PANTHER" id="PTHR28291">
    <property type="entry name" value="CTD KINASE SUBUNIT GAMMA"/>
    <property type="match status" value="1"/>
</dbReference>
<dbReference type="EMBL" id="LWDF02000449">
    <property type="protein sequence ID" value="KAE8246851.1"/>
    <property type="molecule type" value="Genomic_DNA"/>
</dbReference>
<name>A0A177TFZ0_9BASI</name>
<feature type="coiled-coil region" evidence="1">
    <location>
        <begin position="152"/>
        <end position="205"/>
    </location>
</feature>
<dbReference type="InterPro" id="IPR042326">
    <property type="entry name" value="Ctk3"/>
</dbReference>
<keyword evidence="1" id="KW-0175">Coiled coil</keyword>
<comment type="caution">
    <text evidence="3">The sequence shown here is derived from an EMBL/GenBank/DDBJ whole genome shotgun (WGS) entry which is preliminary data.</text>
</comment>
<dbReference type="AlphaFoldDB" id="A0A177TFZ0"/>
<reference evidence="3" key="1">
    <citation type="submission" date="2016-04" db="EMBL/GenBank/DDBJ databases">
        <authorList>
            <person name="Nguyen H.D."/>
            <person name="Samba Siva P."/>
            <person name="Cullis J."/>
            <person name="Levesque C.A."/>
            <person name="Hambleton S."/>
        </authorList>
    </citation>
    <scope>NUCLEOTIDE SEQUENCE</scope>
    <source>
        <strain evidence="3">DAOMC 236416</strain>
    </source>
</reference>
<feature type="compositionally biased region" description="Basic residues" evidence="2">
    <location>
        <begin position="540"/>
        <end position="549"/>
    </location>
</feature>
<keyword evidence="4" id="KW-1185">Reference proteome</keyword>
<feature type="compositionally biased region" description="Low complexity" evidence="2">
    <location>
        <begin position="223"/>
        <end position="296"/>
    </location>
</feature>
<gene>
    <name evidence="3" type="ORF">A4X13_0g5599</name>
</gene>
<dbReference type="PROSITE" id="PS51391">
    <property type="entry name" value="CID"/>
    <property type="match status" value="1"/>
</dbReference>
<dbReference type="PANTHER" id="PTHR28291:SF1">
    <property type="entry name" value="CTD KINASE SUBUNIT GAMMA"/>
    <property type="match status" value="1"/>
</dbReference>
<evidence type="ECO:0000256" key="2">
    <source>
        <dbReference type="SAM" id="MobiDB-lite"/>
    </source>
</evidence>
<feature type="region of interest" description="Disordered" evidence="2">
    <location>
        <begin position="540"/>
        <end position="560"/>
    </location>
</feature>
<protein>
    <submittedName>
        <fullName evidence="3">Uncharacterized protein</fullName>
    </submittedName>
</protein>
<feature type="compositionally biased region" description="Low complexity" evidence="2">
    <location>
        <begin position="325"/>
        <end position="342"/>
    </location>
</feature>
<dbReference type="Pfam" id="PF12350">
    <property type="entry name" value="CTK3_C"/>
    <property type="match status" value="1"/>
</dbReference>
<dbReference type="InterPro" id="IPR024637">
    <property type="entry name" value="Ctk3_C"/>
</dbReference>
<feature type="region of interest" description="Disordered" evidence="2">
    <location>
        <begin position="218"/>
        <end position="379"/>
    </location>
</feature>
<sequence length="560" mass="58305">MDPFQIRMDFSSQLRRLSASQQSIQKVLYTMSKHASRASDDLWDCIVREASKASLNARLNILFLIDALVTGADNAVSLDVSGGAAGGGGGGSSSSSSGLSPLVLAAFRPLITRDLVNLIDNIVPLTPDGVRLNLASTRAVVSSWRTGSILSAHVLNHILDRLEAKREQIKNLPPAEQQSETDFSRTEVLQRIEEDRERQKRLRERSWILPPKTYVNAIPHPPSASSSSSAAPGAGIPSSSSSTSTNPNNTSTRPSSSNIPTSSSLNALTTGSSSSSSIANPTATAASSSSATTSTAKPLRKGAKLTPANNAALTRDPLAALYGDTGPTSSNATSSSAPSTSGRKSAPGGGAGTITPAKRKANGTLITPSTSSSSIMTPSTIPVSTGTGTDSSIPIIIEDNPPLAQGQSSTSTTPLIIIPPSDALQIEMEEMWEITSDLNEDDFEAFAEEDGVGVGLAGLESQGGGSSVKAEKNGLHADASQGDAKAGGVTILGVASHNGPHASPTTATAASVPAPIVLPPQTDLVPRWWGSRAVFVQKYQSRHTQHHQQHQQQPLVRNQR</sequence>
<reference evidence="3" key="2">
    <citation type="journal article" date="2019" name="IMA Fungus">
        <title>Genome sequencing and comparison of five Tilletia species to identify candidate genes for the detection of regulated species infecting wheat.</title>
        <authorList>
            <person name="Nguyen H.D.T."/>
            <person name="Sultana T."/>
            <person name="Kesanakurti P."/>
            <person name="Hambleton S."/>
        </authorList>
    </citation>
    <scope>NUCLEOTIDE SEQUENCE</scope>
    <source>
        <strain evidence="3">DAOMC 236416</strain>
    </source>
</reference>
<dbReference type="GO" id="GO:0032786">
    <property type="term" value="P:positive regulation of DNA-templated transcription, elongation"/>
    <property type="evidence" value="ECO:0007669"/>
    <property type="project" value="InterPro"/>
</dbReference>
<proteinExistence type="predicted"/>
<accession>A0A177TFZ0</accession>